<evidence type="ECO:0000256" key="1">
    <source>
        <dbReference type="SAM" id="Phobius"/>
    </source>
</evidence>
<accession>A0A0D0GK24</accession>
<evidence type="ECO:0000313" key="3">
    <source>
        <dbReference type="Proteomes" id="UP000032049"/>
    </source>
</evidence>
<evidence type="ECO:0000313" key="2">
    <source>
        <dbReference type="EMBL" id="KIO77607.1"/>
    </source>
</evidence>
<organism evidence="2 3">
    <name type="scientific">Pedobacter lusitanus</name>
    <dbReference type="NCBI Taxonomy" id="1503925"/>
    <lineage>
        <taxon>Bacteria</taxon>
        <taxon>Pseudomonadati</taxon>
        <taxon>Bacteroidota</taxon>
        <taxon>Sphingobacteriia</taxon>
        <taxon>Sphingobacteriales</taxon>
        <taxon>Sphingobacteriaceae</taxon>
        <taxon>Pedobacter</taxon>
    </lineage>
</organism>
<keyword evidence="1" id="KW-1133">Transmembrane helix</keyword>
<proteinExistence type="predicted"/>
<keyword evidence="3" id="KW-1185">Reference proteome</keyword>
<sequence length="151" mass="17836">MIVTKRIQQNYKTILRAKIYFFFKKSGWMYLISTFMIAYVFPVSGLGFVLSALIYFAGFDLLVIVPLYYFSSKALAKRNGLDADIEFNEQNIIIRHRNKAIVETKEWSWIKKIDITDKAVYLVLNEPRRYLISFNKSELTVEELQFLVRAR</sequence>
<dbReference type="AlphaFoldDB" id="A0A0D0GK24"/>
<reference evidence="2 3" key="1">
    <citation type="submission" date="2015-01" db="EMBL/GenBank/DDBJ databases">
        <title>Draft genome sequence of Pedobacter sp. NL19 isolated from sludge of an effluent treatment pond in an abandoned uranium mine.</title>
        <authorList>
            <person name="Santos T."/>
            <person name="Caetano T."/>
            <person name="Covas C."/>
            <person name="Cruz A."/>
            <person name="Mendo S."/>
        </authorList>
    </citation>
    <scope>NUCLEOTIDE SEQUENCE [LARGE SCALE GENOMIC DNA]</scope>
    <source>
        <strain evidence="2 3">NL19</strain>
    </source>
</reference>
<feature type="transmembrane region" description="Helical" evidence="1">
    <location>
        <begin position="21"/>
        <end position="41"/>
    </location>
</feature>
<dbReference type="Proteomes" id="UP000032049">
    <property type="component" value="Unassembled WGS sequence"/>
</dbReference>
<dbReference type="EMBL" id="JXRA01000031">
    <property type="protein sequence ID" value="KIO77607.1"/>
    <property type="molecule type" value="Genomic_DNA"/>
</dbReference>
<evidence type="ECO:0008006" key="4">
    <source>
        <dbReference type="Google" id="ProtNLM"/>
    </source>
</evidence>
<dbReference type="STRING" id="1503925.TH53_08110"/>
<protein>
    <recommendedName>
        <fullName evidence="4">YcxB-like protein domain-containing protein</fullName>
    </recommendedName>
</protein>
<feature type="transmembrane region" description="Helical" evidence="1">
    <location>
        <begin position="47"/>
        <end position="70"/>
    </location>
</feature>
<keyword evidence="1" id="KW-0472">Membrane</keyword>
<keyword evidence="1" id="KW-0812">Transmembrane</keyword>
<name>A0A0D0GK24_9SPHI</name>
<dbReference type="RefSeq" id="WP_041880537.1">
    <property type="nucleotide sequence ID" value="NZ_CP157278.1"/>
</dbReference>
<dbReference type="OrthoDB" id="678027at2"/>
<gene>
    <name evidence="2" type="ORF">TH53_08110</name>
</gene>
<comment type="caution">
    <text evidence="2">The sequence shown here is derived from an EMBL/GenBank/DDBJ whole genome shotgun (WGS) entry which is preliminary data.</text>
</comment>